<reference evidence="2" key="1">
    <citation type="submission" date="2024-02" db="EMBL/GenBank/DDBJ databases">
        <authorList>
            <consortium name="ELIXIR-Norway"/>
            <consortium name="Elixir Norway"/>
        </authorList>
    </citation>
    <scope>NUCLEOTIDE SEQUENCE</scope>
</reference>
<name>A0ABP0VGW5_9BRYO</name>
<keyword evidence="3" id="KW-1185">Reference proteome</keyword>
<protein>
    <submittedName>
        <fullName evidence="2">Uncharacterized protein</fullName>
    </submittedName>
</protein>
<accession>A0ABP0VGW5</accession>
<dbReference type="EMBL" id="CAXAQS010000931">
    <property type="protein sequence ID" value="CAK9253683.1"/>
    <property type="molecule type" value="Genomic_DNA"/>
</dbReference>
<feature type="compositionally biased region" description="Basic residues" evidence="1">
    <location>
        <begin position="30"/>
        <end position="47"/>
    </location>
</feature>
<organism evidence="2 3">
    <name type="scientific">Sphagnum jensenii</name>
    <dbReference type="NCBI Taxonomy" id="128206"/>
    <lineage>
        <taxon>Eukaryota</taxon>
        <taxon>Viridiplantae</taxon>
        <taxon>Streptophyta</taxon>
        <taxon>Embryophyta</taxon>
        <taxon>Bryophyta</taxon>
        <taxon>Sphagnophytina</taxon>
        <taxon>Sphagnopsida</taxon>
        <taxon>Sphagnales</taxon>
        <taxon>Sphagnaceae</taxon>
        <taxon>Sphagnum</taxon>
    </lineage>
</organism>
<dbReference type="PANTHER" id="PTHR34660:SF3">
    <property type="entry name" value="RRM DOMAIN-CONTAINING PROTEIN"/>
    <property type="match status" value="1"/>
</dbReference>
<gene>
    <name evidence="2" type="ORF">CSSPJE1EN1_LOCUS29061</name>
</gene>
<dbReference type="PANTHER" id="PTHR34660">
    <property type="entry name" value="MYB-LIKE PROTEIN X"/>
    <property type="match status" value="1"/>
</dbReference>
<feature type="compositionally biased region" description="Polar residues" evidence="1">
    <location>
        <begin position="62"/>
        <end position="71"/>
    </location>
</feature>
<dbReference type="Proteomes" id="UP001497444">
    <property type="component" value="Unassembled WGS sequence"/>
</dbReference>
<sequence length="256" mass="28431">MSRCYPYPPPGYEKKVQQGPDLALPTAKKEWHKHKDKKKKKKKKKKEKAGDLNGEAHDSLRSSKLQRTDLVNNLLHEEKQNGRVQSKSNPSAAVEHPLGKGETGDGGKASGLSERMPTTSSPPLYNIKEGPNGNAVAKPLLVLPLKKNANFLSRASRESNIQSQSLDSNDVVSQRQQKAANLPTTSACEMLPLSQTSTWSETVDEDWLFVQRPLKTHSKPKAKVDRDAQEPTTQVWAKAIYLPAVDIYALPYVVPY</sequence>
<feature type="region of interest" description="Disordered" evidence="1">
    <location>
        <begin position="1"/>
        <end position="124"/>
    </location>
</feature>
<comment type="caution">
    <text evidence="2">The sequence shown here is derived from an EMBL/GenBank/DDBJ whole genome shotgun (WGS) entry which is preliminary data.</text>
</comment>
<evidence type="ECO:0000313" key="2">
    <source>
        <dbReference type="EMBL" id="CAK9253683.1"/>
    </source>
</evidence>
<feature type="compositionally biased region" description="Basic and acidic residues" evidence="1">
    <location>
        <begin position="48"/>
        <end position="61"/>
    </location>
</feature>
<evidence type="ECO:0000256" key="1">
    <source>
        <dbReference type="SAM" id="MobiDB-lite"/>
    </source>
</evidence>
<feature type="compositionally biased region" description="Polar residues" evidence="1">
    <location>
        <begin position="82"/>
        <end position="91"/>
    </location>
</feature>
<proteinExistence type="predicted"/>
<evidence type="ECO:0000313" key="3">
    <source>
        <dbReference type="Proteomes" id="UP001497444"/>
    </source>
</evidence>
<feature type="compositionally biased region" description="Pro residues" evidence="1">
    <location>
        <begin position="1"/>
        <end position="11"/>
    </location>
</feature>